<organism evidence="2 3">
    <name type="scientific">Dimorphilus gyrociliatus</name>
    <dbReference type="NCBI Taxonomy" id="2664684"/>
    <lineage>
        <taxon>Eukaryota</taxon>
        <taxon>Metazoa</taxon>
        <taxon>Spiralia</taxon>
        <taxon>Lophotrochozoa</taxon>
        <taxon>Annelida</taxon>
        <taxon>Polychaeta</taxon>
        <taxon>Polychaeta incertae sedis</taxon>
        <taxon>Dinophilidae</taxon>
        <taxon>Dimorphilus</taxon>
    </lineage>
</organism>
<evidence type="ECO:0000313" key="3">
    <source>
        <dbReference type="Proteomes" id="UP000549394"/>
    </source>
</evidence>
<accession>A0A7I8VR08</accession>
<dbReference type="PROSITE" id="PS00108">
    <property type="entry name" value="PROTEIN_KINASE_ST"/>
    <property type="match status" value="1"/>
</dbReference>
<sequence>MEELLKSKIEKLEEKLGSVEIQYFKSDCVTITEELKTGGESTVFSGQIRTNCGLVLPCAIKQYNCNNDESLKYIMSETEILVSLYHNHPTFSNFFIRFFGLTVLNDKYCLLMEKGISDLLSFKKKYGMKRELVYEVTSKLLRILHFLHSNDIVHHDLKPENILIKHIQKKDRNEISDLDICLIDFSMTKKLPSKLKRIWTEDCNGTQGYQAPELIKIGTTYDQLIDIFACGVTICVLLTDTSTQDVKELLQQIHNDVLKDLIGKNILSKFKLKVNQKISKLLISMLGEKEKRKKVQLLEASGVFKKAADEIVQLSYNPPTPPTSDEDVFVQRPKRKRLNNQQPASRLLRSGRVC</sequence>
<dbReference type="InterPro" id="IPR011009">
    <property type="entry name" value="Kinase-like_dom_sf"/>
</dbReference>
<evidence type="ECO:0000259" key="1">
    <source>
        <dbReference type="PROSITE" id="PS50011"/>
    </source>
</evidence>
<dbReference type="InterPro" id="IPR000719">
    <property type="entry name" value="Prot_kinase_dom"/>
</dbReference>
<comment type="caution">
    <text evidence="2">The sequence shown here is derived from an EMBL/GenBank/DDBJ whole genome shotgun (WGS) entry which is preliminary data.</text>
</comment>
<dbReference type="InterPro" id="IPR008271">
    <property type="entry name" value="Ser/Thr_kinase_AS"/>
</dbReference>
<dbReference type="PANTHER" id="PTHR44167">
    <property type="entry name" value="OVARIAN-SPECIFIC SERINE/THREONINE-PROTEIN KINASE LOK-RELATED"/>
    <property type="match status" value="1"/>
</dbReference>
<dbReference type="GO" id="GO:0005634">
    <property type="term" value="C:nucleus"/>
    <property type="evidence" value="ECO:0007669"/>
    <property type="project" value="TreeGrafter"/>
</dbReference>
<dbReference type="Proteomes" id="UP000549394">
    <property type="component" value="Unassembled WGS sequence"/>
</dbReference>
<protein>
    <submittedName>
        <fullName evidence="2">DgyrCDS6894</fullName>
    </submittedName>
</protein>
<feature type="domain" description="Protein kinase" evidence="1">
    <location>
        <begin position="29"/>
        <end position="304"/>
    </location>
</feature>
<dbReference type="GO" id="GO:0005737">
    <property type="term" value="C:cytoplasm"/>
    <property type="evidence" value="ECO:0007669"/>
    <property type="project" value="TreeGrafter"/>
</dbReference>
<dbReference type="SUPFAM" id="SSF56112">
    <property type="entry name" value="Protein kinase-like (PK-like)"/>
    <property type="match status" value="1"/>
</dbReference>
<proteinExistence type="predicted"/>
<dbReference type="OrthoDB" id="10252171at2759"/>
<dbReference type="Gene3D" id="1.10.510.10">
    <property type="entry name" value="Transferase(Phosphotransferase) domain 1"/>
    <property type="match status" value="1"/>
</dbReference>
<dbReference type="PANTHER" id="PTHR44167:SF18">
    <property type="entry name" value="PROTEIN KINASE DOMAIN-CONTAINING PROTEIN"/>
    <property type="match status" value="1"/>
</dbReference>
<keyword evidence="3" id="KW-1185">Reference proteome</keyword>
<name>A0A7I8VR08_9ANNE</name>
<dbReference type="GO" id="GO:0044773">
    <property type="term" value="P:mitotic DNA damage checkpoint signaling"/>
    <property type="evidence" value="ECO:0007669"/>
    <property type="project" value="TreeGrafter"/>
</dbReference>
<reference evidence="2 3" key="1">
    <citation type="submission" date="2020-08" db="EMBL/GenBank/DDBJ databases">
        <authorList>
            <person name="Hejnol A."/>
        </authorList>
    </citation>
    <scope>NUCLEOTIDE SEQUENCE [LARGE SCALE GENOMIC DNA]</scope>
</reference>
<evidence type="ECO:0000313" key="2">
    <source>
        <dbReference type="EMBL" id="CAD5118161.1"/>
    </source>
</evidence>
<dbReference type="EMBL" id="CAJFCJ010000008">
    <property type="protein sequence ID" value="CAD5118161.1"/>
    <property type="molecule type" value="Genomic_DNA"/>
</dbReference>
<dbReference type="PROSITE" id="PS50011">
    <property type="entry name" value="PROTEIN_KINASE_DOM"/>
    <property type="match status" value="1"/>
</dbReference>
<gene>
    <name evidence="2" type="ORF">DGYR_LOCUS6585</name>
</gene>
<dbReference type="GO" id="GO:0004674">
    <property type="term" value="F:protein serine/threonine kinase activity"/>
    <property type="evidence" value="ECO:0007669"/>
    <property type="project" value="TreeGrafter"/>
</dbReference>
<dbReference type="SMART" id="SM00220">
    <property type="entry name" value="S_TKc"/>
    <property type="match status" value="1"/>
</dbReference>
<dbReference type="CDD" id="cd00180">
    <property type="entry name" value="PKc"/>
    <property type="match status" value="1"/>
</dbReference>
<dbReference type="Pfam" id="PF00069">
    <property type="entry name" value="Pkinase"/>
    <property type="match status" value="1"/>
</dbReference>
<dbReference type="GO" id="GO:0005524">
    <property type="term" value="F:ATP binding"/>
    <property type="evidence" value="ECO:0007669"/>
    <property type="project" value="InterPro"/>
</dbReference>
<dbReference type="Gene3D" id="3.30.200.20">
    <property type="entry name" value="Phosphorylase Kinase, domain 1"/>
    <property type="match status" value="1"/>
</dbReference>
<dbReference type="AlphaFoldDB" id="A0A7I8VR08"/>